<evidence type="ECO:0000313" key="7">
    <source>
        <dbReference type="Proteomes" id="UP000619265"/>
    </source>
</evidence>
<reference evidence="6" key="1">
    <citation type="submission" date="2015-10" db="EMBL/GenBank/DDBJ databases">
        <authorList>
            <person name="Martinez-Garcia P.J."/>
            <person name="Crepeau M.W."/>
            <person name="Puiu D."/>
            <person name="Gonzalez-Ibeas D."/>
            <person name="Whalen J."/>
            <person name="Stevens K."/>
            <person name="Paul R."/>
            <person name="Butterfield T."/>
            <person name="Britton M."/>
            <person name="Reagan R."/>
            <person name="Chakraborty S."/>
            <person name="Walawage S.L."/>
            <person name="Vasquez-Gross H.A."/>
            <person name="Cardeno C."/>
            <person name="Famula R."/>
            <person name="Pratt K."/>
            <person name="Kuruganti S."/>
            <person name="Aradhya M.K."/>
            <person name="Leslie C.A."/>
            <person name="Dandekar A.M."/>
            <person name="Salzberg S.L."/>
            <person name="Wegrzyn J.L."/>
            <person name="Langley C.H."/>
            <person name="Neale D.B."/>
        </authorList>
    </citation>
    <scope>NUCLEOTIDE SEQUENCE</scope>
    <source>
        <tissue evidence="6">Leaves</tissue>
    </source>
</reference>
<keyword evidence="1" id="KW-0479">Metal-binding</keyword>
<accession>A0A833TF16</accession>
<evidence type="ECO:0000256" key="2">
    <source>
        <dbReference type="ARBA" id="ARBA00022964"/>
    </source>
</evidence>
<dbReference type="InterPro" id="IPR027433">
    <property type="entry name" value="Lipoxygenase_dom_3"/>
</dbReference>
<evidence type="ECO:0000259" key="5">
    <source>
        <dbReference type="PROSITE" id="PS51393"/>
    </source>
</evidence>
<dbReference type="Gene3D" id="4.10.375.10">
    <property type="entry name" value="Lipoxygenase-1, Domain 2"/>
    <property type="match status" value="1"/>
</dbReference>
<feature type="non-terminal residue" evidence="6">
    <location>
        <position position="1"/>
    </location>
</feature>
<keyword evidence="3" id="KW-0560">Oxidoreductase</keyword>
<dbReference type="InterPro" id="IPR013819">
    <property type="entry name" value="LipOase_C"/>
</dbReference>
<gene>
    <name evidence="6" type="ORF">F2P56_033378</name>
</gene>
<dbReference type="InterPro" id="IPR000907">
    <property type="entry name" value="LipOase"/>
</dbReference>
<sequence length="229" mass="26258">SYLPSETPEGLKRLREEELVTLRGNGEGERKTHERIYDYDVYNDIGNPDSSDDLKRPVLGGNEHPYPRRCRTGRPRSDKDPLSEKRSSNVYIPRDESFSEVKQLTFSAKALYSVLHALVPSLEVAIVDGELGFPYFTAIDKLFNEGVNLPPLNKAQNKVSLLNILPRLVNSITESQDEVLRFETPETMDRDKFFWFRDEEFARQTLAGLNPYSIRLVTVCIAVIYNERS</sequence>
<proteinExistence type="predicted"/>
<feature type="region of interest" description="Disordered" evidence="4">
    <location>
        <begin position="46"/>
        <end position="88"/>
    </location>
</feature>
<reference evidence="6" key="2">
    <citation type="submission" date="2020-03" db="EMBL/GenBank/DDBJ databases">
        <title>Walnut 2.0.</title>
        <authorList>
            <person name="Marrano A."/>
            <person name="Britton M."/>
            <person name="Zimin A.V."/>
            <person name="Zaini P.A."/>
            <person name="Workman R."/>
            <person name="Puiu D."/>
            <person name="Bianco L."/>
            <person name="Allen B.J."/>
            <person name="Troggio M."/>
            <person name="Leslie C.A."/>
            <person name="Timp W."/>
            <person name="Dendekar A."/>
            <person name="Salzberg S.L."/>
            <person name="Neale D.B."/>
        </authorList>
    </citation>
    <scope>NUCLEOTIDE SEQUENCE</scope>
    <source>
        <tissue evidence="6">Leaves</tissue>
    </source>
</reference>
<dbReference type="PRINTS" id="PR00468">
    <property type="entry name" value="PLTLPOXGNASE"/>
</dbReference>
<dbReference type="InterPro" id="IPR036226">
    <property type="entry name" value="LipOase_C_sf"/>
</dbReference>
<evidence type="ECO:0000256" key="3">
    <source>
        <dbReference type="ARBA" id="ARBA00023002"/>
    </source>
</evidence>
<name>A0A833TF16_JUGRE</name>
<dbReference type="PROSITE" id="PS51393">
    <property type="entry name" value="LIPOXYGENASE_3"/>
    <property type="match status" value="1"/>
</dbReference>
<dbReference type="EMBL" id="LIHL02000014">
    <property type="protein sequence ID" value="KAF5447860.1"/>
    <property type="molecule type" value="Genomic_DNA"/>
</dbReference>
<comment type="caution">
    <text evidence="6">The sequence shown here is derived from an EMBL/GenBank/DDBJ whole genome shotgun (WGS) entry which is preliminary data.</text>
</comment>
<feature type="domain" description="Lipoxygenase" evidence="5">
    <location>
        <begin position="1"/>
        <end position="229"/>
    </location>
</feature>
<feature type="compositionally biased region" description="Basic and acidic residues" evidence="4">
    <location>
        <begin position="75"/>
        <end position="88"/>
    </location>
</feature>
<dbReference type="GO" id="GO:0046872">
    <property type="term" value="F:metal ion binding"/>
    <property type="evidence" value="ECO:0007669"/>
    <property type="project" value="UniProtKB-KW"/>
</dbReference>
<evidence type="ECO:0000313" key="6">
    <source>
        <dbReference type="EMBL" id="KAF5447860.1"/>
    </source>
</evidence>
<evidence type="ECO:0000256" key="4">
    <source>
        <dbReference type="SAM" id="MobiDB-lite"/>
    </source>
</evidence>
<dbReference type="Gene3D" id="4.10.372.10">
    <property type="entry name" value="Lipoxygenase-1, Domain 3"/>
    <property type="match status" value="1"/>
</dbReference>
<organism evidence="6 7">
    <name type="scientific">Juglans regia</name>
    <name type="common">English walnut</name>
    <dbReference type="NCBI Taxonomy" id="51240"/>
    <lineage>
        <taxon>Eukaryota</taxon>
        <taxon>Viridiplantae</taxon>
        <taxon>Streptophyta</taxon>
        <taxon>Embryophyta</taxon>
        <taxon>Tracheophyta</taxon>
        <taxon>Spermatophyta</taxon>
        <taxon>Magnoliopsida</taxon>
        <taxon>eudicotyledons</taxon>
        <taxon>Gunneridae</taxon>
        <taxon>Pentapetalae</taxon>
        <taxon>rosids</taxon>
        <taxon>fabids</taxon>
        <taxon>Fagales</taxon>
        <taxon>Juglandaceae</taxon>
        <taxon>Juglans</taxon>
    </lineage>
</organism>
<keyword evidence="2" id="KW-0223">Dioxygenase</keyword>
<dbReference type="SUPFAM" id="SSF48484">
    <property type="entry name" value="Lipoxigenase"/>
    <property type="match status" value="1"/>
</dbReference>
<dbReference type="Proteomes" id="UP000619265">
    <property type="component" value="Unassembled WGS sequence"/>
</dbReference>
<evidence type="ECO:0000256" key="1">
    <source>
        <dbReference type="ARBA" id="ARBA00022723"/>
    </source>
</evidence>
<dbReference type="GO" id="GO:0034440">
    <property type="term" value="P:lipid oxidation"/>
    <property type="evidence" value="ECO:0007669"/>
    <property type="project" value="InterPro"/>
</dbReference>
<dbReference type="Gramene" id="Jr14_20310_p1">
    <property type="protein sequence ID" value="cds.Jr14_20310_p1"/>
    <property type="gene ID" value="Jr14_20310"/>
</dbReference>
<protein>
    <recommendedName>
        <fullName evidence="5">Lipoxygenase domain-containing protein</fullName>
    </recommendedName>
</protein>
<dbReference type="InterPro" id="IPR001246">
    <property type="entry name" value="LipOase_plant"/>
</dbReference>
<dbReference type="FunFam" id="4.10.375.10:FF:000001">
    <property type="entry name" value="Lipoxygenase"/>
    <property type="match status" value="1"/>
</dbReference>
<dbReference type="GO" id="GO:0016702">
    <property type="term" value="F:oxidoreductase activity, acting on single donors with incorporation of molecular oxygen, incorporation of two atoms of oxygen"/>
    <property type="evidence" value="ECO:0007669"/>
    <property type="project" value="InterPro"/>
</dbReference>
<dbReference type="AlphaFoldDB" id="A0A833TF16"/>
<dbReference type="PANTHER" id="PTHR11771">
    <property type="entry name" value="LIPOXYGENASE"/>
    <property type="match status" value="1"/>
</dbReference>
<dbReference type="Pfam" id="PF00305">
    <property type="entry name" value="Lipoxygenase"/>
    <property type="match status" value="1"/>
</dbReference>